<dbReference type="SUPFAM" id="SSF46689">
    <property type="entry name" value="Homeodomain-like"/>
    <property type="match status" value="2"/>
</dbReference>
<dbReference type="InterPro" id="IPR009057">
    <property type="entry name" value="Homeodomain-like_sf"/>
</dbReference>
<keyword evidence="3" id="KW-0804">Transcription</keyword>
<sequence>MIFKKDIKKFEDSSRILLQTEEYICIVPHSELSEYISNYNITFPTKELMPNSFTVMPCGCSTIAIKKDKDGMYIELHGPVTKPYTVGKQSNQLEIMVTIEFKPAGLYALTKISQSELADENLSLAAIDPIISKLLLEAIEDADSIHEIVTNLDDLLLSNMNPKYHPELRRILKLIKECSGDITVKEISENSYYSERQLNRIFKQYVGISAKSYLRLLRINNTFRLLKKPDNSLTNISATAGFHDLPHFTHDFKLVCGITPQEYRDNISNFYYNISKY</sequence>
<protein>
    <submittedName>
        <fullName evidence="5">AraC-like DNA-binding protein</fullName>
    </submittedName>
</protein>
<dbReference type="Pfam" id="PF12833">
    <property type="entry name" value="HTH_18"/>
    <property type="match status" value="1"/>
</dbReference>
<organism evidence="5 6">
    <name type="scientific">Breznakia pachnodae</name>
    <dbReference type="NCBI Taxonomy" id="265178"/>
    <lineage>
        <taxon>Bacteria</taxon>
        <taxon>Bacillati</taxon>
        <taxon>Bacillota</taxon>
        <taxon>Erysipelotrichia</taxon>
        <taxon>Erysipelotrichales</taxon>
        <taxon>Erysipelotrichaceae</taxon>
        <taxon>Breznakia</taxon>
    </lineage>
</organism>
<reference evidence="5 6" key="1">
    <citation type="submission" date="2023-07" db="EMBL/GenBank/DDBJ databases">
        <title>Genomic Encyclopedia of Type Strains, Phase IV (KMG-IV): sequencing the most valuable type-strain genomes for metagenomic binning, comparative biology and taxonomic classification.</title>
        <authorList>
            <person name="Goeker M."/>
        </authorList>
    </citation>
    <scope>NUCLEOTIDE SEQUENCE [LARGE SCALE GENOMIC DNA]</scope>
    <source>
        <strain evidence="5 6">DSM 16784</strain>
    </source>
</reference>
<keyword evidence="1" id="KW-0805">Transcription regulation</keyword>
<name>A0ABU0E392_9FIRM</name>
<dbReference type="InterPro" id="IPR046532">
    <property type="entry name" value="DUF6597"/>
</dbReference>
<evidence type="ECO:0000256" key="2">
    <source>
        <dbReference type="ARBA" id="ARBA00023125"/>
    </source>
</evidence>
<proteinExistence type="predicted"/>
<evidence type="ECO:0000256" key="1">
    <source>
        <dbReference type="ARBA" id="ARBA00023015"/>
    </source>
</evidence>
<keyword evidence="2" id="KW-0238">DNA-binding</keyword>
<dbReference type="SMART" id="SM00342">
    <property type="entry name" value="HTH_ARAC"/>
    <property type="match status" value="1"/>
</dbReference>
<evidence type="ECO:0000256" key="3">
    <source>
        <dbReference type="ARBA" id="ARBA00023163"/>
    </source>
</evidence>
<dbReference type="RefSeq" id="WP_307408029.1">
    <property type="nucleotide sequence ID" value="NZ_JAUSUR010000003.1"/>
</dbReference>
<dbReference type="PANTHER" id="PTHR43280">
    <property type="entry name" value="ARAC-FAMILY TRANSCRIPTIONAL REGULATOR"/>
    <property type="match status" value="1"/>
</dbReference>
<evidence type="ECO:0000259" key="4">
    <source>
        <dbReference type="PROSITE" id="PS01124"/>
    </source>
</evidence>
<comment type="caution">
    <text evidence="5">The sequence shown here is derived from an EMBL/GenBank/DDBJ whole genome shotgun (WGS) entry which is preliminary data.</text>
</comment>
<dbReference type="Pfam" id="PF20240">
    <property type="entry name" value="DUF6597"/>
    <property type="match status" value="1"/>
</dbReference>
<evidence type="ECO:0000313" key="6">
    <source>
        <dbReference type="Proteomes" id="UP001230220"/>
    </source>
</evidence>
<dbReference type="InterPro" id="IPR018060">
    <property type="entry name" value="HTH_AraC"/>
</dbReference>
<dbReference type="Proteomes" id="UP001230220">
    <property type="component" value="Unassembled WGS sequence"/>
</dbReference>
<dbReference type="PANTHER" id="PTHR43280:SF2">
    <property type="entry name" value="HTH-TYPE TRANSCRIPTIONAL REGULATOR EXSA"/>
    <property type="match status" value="1"/>
</dbReference>
<keyword evidence="6" id="KW-1185">Reference proteome</keyword>
<gene>
    <name evidence="5" type="ORF">J2S15_002114</name>
</gene>
<feature type="domain" description="HTH araC/xylS-type" evidence="4">
    <location>
        <begin position="169"/>
        <end position="266"/>
    </location>
</feature>
<accession>A0ABU0E392</accession>
<dbReference type="PROSITE" id="PS01124">
    <property type="entry name" value="HTH_ARAC_FAMILY_2"/>
    <property type="match status" value="1"/>
</dbReference>
<evidence type="ECO:0000313" key="5">
    <source>
        <dbReference type="EMBL" id="MDQ0361367.1"/>
    </source>
</evidence>
<dbReference type="EMBL" id="JAUSUR010000003">
    <property type="protein sequence ID" value="MDQ0361367.1"/>
    <property type="molecule type" value="Genomic_DNA"/>
</dbReference>
<dbReference type="Gene3D" id="1.10.10.60">
    <property type="entry name" value="Homeodomain-like"/>
    <property type="match status" value="1"/>
</dbReference>